<dbReference type="InterPro" id="IPR036790">
    <property type="entry name" value="Frizzled_dom_sf"/>
</dbReference>
<feature type="compositionally biased region" description="Basic and acidic residues" evidence="10">
    <location>
        <begin position="343"/>
        <end position="361"/>
    </location>
</feature>
<dbReference type="GO" id="GO:0005615">
    <property type="term" value="C:extracellular space"/>
    <property type="evidence" value="ECO:0007669"/>
    <property type="project" value="TreeGrafter"/>
</dbReference>
<evidence type="ECO:0000256" key="10">
    <source>
        <dbReference type="SAM" id="MobiDB-lite"/>
    </source>
</evidence>
<dbReference type="GO" id="GO:0035567">
    <property type="term" value="P:non-canonical Wnt signaling pathway"/>
    <property type="evidence" value="ECO:0007669"/>
    <property type="project" value="TreeGrafter"/>
</dbReference>
<feature type="region of interest" description="Disordered" evidence="10">
    <location>
        <begin position="415"/>
        <end position="484"/>
    </location>
</feature>
<name>A0AAV2PV14_MEGNR</name>
<comment type="caution">
    <text evidence="14">The sequence shown here is derived from an EMBL/GenBank/DDBJ whole genome shotgun (WGS) entry which is preliminary data.</text>
</comment>
<feature type="compositionally biased region" description="Basic residues" evidence="10">
    <location>
        <begin position="324"/>
        <end position="342"/>
    </location>
</feature>
<keyword evidence="7" id="KW-0221">Differentiation</keyword>
<dbReference type="Proteomes" id="UP001497623">
    <property type="component" value="Unassembled WGS sequence"/>
</dbReference>
<keyword evidence="15" id="KW-1185">Reference proteome</keyword>
<keyword evidence="6 11" id="KW-0732">Signal</keyword>
<evidence type="ECO:0000259" key="12">
    <source>
        <dbReference type="PROSITE" id="PS50038"/>
    </source>
</evidence>
<proteinExistence type="inferred from homology"/>
<dbReference type="Pfam" id="PF01392">
    <property type="entry name" value="Fz"/>
    <property type="match status" value="1"/>
</dbReference>
<dbReference type="GO" id="GO:0017147">
    <property type="term" value="F:Wnt-protein binding"/>
    <property type="evidence" value="ECO:0007669"/>
    <property type="project" value="TreeGrafter"/>
</dbReference>
<comment type="caution">
    <text evidence="9">Lacks conserved residue(s) required for the propagation of feature annotation.</text>
</comment>
<dbReference type="SMART" id="SM00063">
    <property type="entry name" value="FRI"/>
    <property type="match status" value="1"/>
</dbReference>
<dbReference type="InterPro" id="IPR008993">
    <property type="entry name" value="TIMP-like_OB-fold"/>
</dbReference>
<sequence length="484" mass="54041">MLTTFALLLAAMLQLARAQVPGDSSYFPDWGTVIGSRATEPTCVDIPEDMGLCSGIDYTKMRLPNLLDHETLTEAQKQANYWVPLLNLRCHPDTQLFLCSLFTPVCLEQPIYPCRSLCITVRNGCEARMRQYSFPWPDMLHCDKFPEDNDMCIAPQSGGGAMVAPAGSHDVASCNALCDPVDTLENILDQYCRADVVVKTRLKRQRKGALLGRKAKVYKAVGAGEQGRRSLRRSPRFSLASSCCSIAVGSSTKFLIMGSTHGQAVQTTFIMPFGKSRAMKKALRMFKSLNCSDPTLFTGKGDAHLSKEPGGGVIKPEITEDGKRKRKNKEKGPKDKKKRGKKKEHDVTDENQKTEKNPDSKRRGRKKSKKNDEKQIGESQVSGQVGENIPIEGNFEAGNSGIDMKIVEKMVEMGGVKLNKKHENRKINGDKRRKGSKKERKGRKRKEERNRRRKEKEASMQIDLSEPDDLSVNNFDTVIEPSSQ</sequence>
<protein>
    <recommendedName>
        <fullName evidence="16">FZ domain-containing protein</fullName>
    </recommendedName>
</protein>
<feature type="chain" id="PRO_5043662841" description="FZ domain-containing protein" evidence="11">
    <location>
        <begin position="19"/>
        <end position="484"/>
    </location>
</feature>
<dbReference type="FunFam" id="1.10.2000.10:FF:000001">
    <property type="entry name" value="secreted frizzled-related protein 2"/>
    <property type="match status" value="1"/>
</dbReference>
<evidence type="ECO:0000256" key="9">
    <source>
        <dbReference type="PROSITE-ProRule" id="PRU00090"/>
    </source>
</evidence>
<evidence type="ECO:0000256" key="1">
    <source>
        <dbReference type="ARBA" id="ARBA00004613"/>
    </source>
</evidence>
<evidence type="ECO:0000256" key="3">
    <source>
        <dbReference type="ARBA" id="ARBA00022473"/>
    </source>
</evidence>
<evidence type="ECO:0000256" key="2">
    <source>
        <dbReference type="ARBA" id="ARBA00010054"/>
    </source>
</evidence>
<dbReference type="GO" id="GO:0060070">
    <property type="term" value="P:canonical Wnt signaling pathway"/>
    <property type="evidence" value="ECO:0007669"/>
    <property type="project" value="TreeGrafter"/>
</dbReference>
<evidence type="ECO:0000256" key="11">
    <source>
        <dbReference type="SAM" id="SignalP"/>
    </source>
</evidence>
<dbReference type="InterPro" id="IPR020067">
    <property type="entry name" value="Frizzled_dom"/>
</dbReference>
<dbReference type="EMBL" id="CAXKWB010001249">
    <property type="protein sequence ID" value="CAL4063758.1"/>
    <property type="molecule type" value="Genomic_DNA"/>
</dbReference>
<feature type="disulfide bond" evidence="9">
    <location>
        <begin position="53"/>
        <end position="99"/>
    </location>
</feature>
<keyword evidence="3" id="KW-0217">Developmental protein</keyword>
<evidence type="ECO:0008006" key="16">
    <source>
        <dbReference type="Google" id="ProtNLM"/>
    </source>
</evidence>
<dbReference type="GO" id="GO:0030154">
    <property type="term" value="P:cell differentiation"/>
    <property type="evidence" value="ECO:0007669"/>
    <property type="project" value="UniProtKB-KW"/>
</dbReference>
<dbReference type="PROSITE" id="PS50189">
    <property type="entry name" value="NTR"/>
    <property type="match status" value="1"/>
</dbReference>
<dbReference type="PANTHER" id="PTHR11309:SF148">
    <property type="entry name" value="SECRETED FRIZZLED-RELATED PROTEIN 1"/>
    <property type="match status" value="1"/>
</dbReference>
<dbReference type="PROSITE" id="PS50038">
    <property type="entry name" value="FZ"/>
    <property type="match status" value="1"/>
</dbReference>
<dbReference type="SUPFAM" id="SSF50242">
    <property type="entry name" value="TIMP-like"/>
    <property type="match status" value="1"/>
</dbReference>
<feature type="domain" description="FZ" evidence="12">
    <location>
        <begin position="38"/>
        <end position="155"/>
    </location>
</feature>
<keyword evidence="4" id="KW-0964">Secreted</keyword>
<evidence type="ECO:0000256" key="7">
    <source>
        <dbReference type="ARBA" id="ARBA00022782"/>
    </source>
</evidence>
<comment type="subcellular location">
    <subcellularLocation>
        <location evidence="1">Secreted</location>
    </subcellularLocation>
</comment>
<feature type="region of interest" description="Disordered" evidence="10">
    <location>
        <begin position="297"/>
        <end position="398"/>
    </location>
</feature>
<evidence type="ECO:0000256" key="8">
    <source>
        <dbReference type="ARBA" id="ARBA00023157"/>
    </source>
</evidence>
<feature type="compositionally biased region" description="Basic residues" evidence="10">
    <location>
        <begin position="431"/>
        <end position="444"/>
    </location>
</feature>
<dbReference type="AlphaFoldDB" id="A0AAV2PV14"/>
<organism evidence="14 15">
    <name type="scientific">Meganyctiphanes norvegica</name>
    <name type="common">Northern krill</name>
    <name type="synonym">Thysanopoda norvegica</name>
    <dbReference type="NCBI Taxonomy" id="48144"/>
    <lineage>
        <taxon>Eukaryota</taxon>
        <taxon>Metazoa</taxon>
        <taxon>Ecdysozoa</taxon>
        <taxon>Arthropoda</taxon>
        <taxon>Crustacea</taxon>
        <taxon>Multicrustacea</taxon>
        <taxon>Malacostraca</taxon>
        <taxon>Eumalacostraca</taxon>
        <taxon>Eucarida</taxon>
        <taxon>Euphausiacea</taxon>
        <taxon>Euphausiidae</taxon>
        <taxon>Meganyctiphanes</taxon>
    </lineage>
</organism>
<feature type="compositionally biased region" description="Basic and acidic residues" evidence="10">
    <location>
        <begin position="445"/>
        <end position="458"/>
    </location>
</feature>
<dbReference type="Gene3D" id="1.10.2000.10">
    <property type="entry name" value="Frizzled cysteine-rich domain"/>
    <property type="match status" value="1"/>
</dbReference>
<keyword evidence="5" id="KW-0879">Wnt signaling pathway</keyword>
<evidence type="ECO:0000313" key="15">
    <source>
        <dbReference type="Proteomes" id="UP001497623"/>
    </source>
</evidence>
<dbReference type="PANTHER" id="PTHR11309">
    <property type="entry name" value="FRIZZLED"/>
    <property type="match status" value="1"/>
</dbReference>
<evidence type="ECO:0000259" key="13">
    <source>
        <dbReference type="PROSITE" id="PS50189"/>
    </source>
</evidence>
<dbReference type="InterPro" id="IPR015526">
    <property type="entry name" value="Frizzled/SFRP"/>
</dbReference>
<accession>A0AAV2PV14</accession>
<dbReference type="SUPFAM" id="SSF63501">
    <property type="entry name" value="Frizzled cysteine-rich domain"/>
    <property type="match status" value="1"/>
</dbReference>
<evidence type="ECO:0000313" key="14">
    <source>
        <dbReference type="EMBL" id="CAL4063758.1"/>
    </source>
</evidence>
<evidence type="ECO:0000256" key="4">
    <source>
        <dbReference type="ARBA" id="ARBA00022525"/>
    </source>
</evidence>
<feature type="domain" description="NTR" evidence="13">
    <location>
        <begin position="174"/>
        <end position="291"/>
    </location>
</feature>
<feature type="disulfide bond" evidence="9">
    <location>
        <begin position="118"/>
        <end position="142"/>
    </location>
</feature>
<feature type="signal peptide" evidence="11">
    <location>
        <begin position="1"/>
        <end position="18"/>
    </location>
</feature>
<evidence type="ECO:0000256" key="5">
    <source>
        <dbReference type="ARBA" id="ARBA00022687"/>
    </source>
</evidence>
<keyword evidence="8 9" id="KW-1015">Disulfide bond</keyword>
<reference evidence="14 15" key="1">
    <citation type="submission" date="2024-05" db="EMBL/GenBank/DDBJ databases">
        <authorList>
            <person name="Wallberg A."/>
        </authorList>
    </citation>
    <scope>NUCLEOTIDE SEQUENCE [LARGE SCALE GENOMIC DNA]</scope>
</reference>
<dbReference type="InterPro" id="IPR001134">
    <property type="entry name" value="Netrin_domain"/>
</dbReference>
<evidence type="ECO:0000256" key="6">
    <source>
        <dbReference type="ARBA" id="ARBA00022729"/>
    </source>
</evidence>
<gene>
    <name evidence="14" type="ORF">MNOR_LOCUS3613</name>
</gene>
<comment type="similarity">
    <text evidence="2">Belongs to the secreted frizzled-related protein (sFRP) family.</text>
</comment>
<feature type="compositionally biased region" description="Polar residues" evidence="10">
    <location>
        <begin position="471"/>
        <end position="484"/>
    </location>
</feature>